<comment type="similarity">
    <text evidence="5">Belongs to the aconitase/IPM isomerase family.</text>
</comment>
<dbReference type="CDD" id="cd01583">
    <property type="entry name" value="IPMI"/>
    <property type="match status" value="1"/>
</dbReference>
<gene>
    <name evidence="18" type="primary">leuC</name>
    <name evidence="18" type="ORF">FOB72_26580</name>
</gene>
<evidence type="ECO:0000256" key="3">
    <source>
        <dbReference type="ARBA" id="ARBA00002695"/>
    </source>
</evidence>
<name>A0A5P2HCQ3_9BURK</name>
<dbReference type="InterPro" id="IPR050067">
    <property type="entry name" value="IPM_dehydratase_rel_enz"/>
</dbReference>
<keyword evidence="13" id="KW-0408">Iron</keyword>
<comment type="cofactor">
    <cofactor evidence="2">
        <name>[4Fe-4S] cluster</name>
        <dbReference type="ChEBI" id="CHEBI:49883"/>
    </cofactor>
</comment>
<dbReference type="PRINTS" id="PR00415">
    <property type="entry name" value="ACONITASE"/>
</dbReference>
<dbReference type="EC" id="4.2.1.33" evidence="7"/>
<dbReference type="AlphaFoldDB" id="A0A5P2HCQ3"/>
<evidence type="ECO:0000256" key="10">
    <source>
        <dbReference type="ARBA" id="ARBA00022485"/>
    </source>
</evidence>
<dbReference type="Proteomes" id="UP000322822">
    <property type="component" value="Chromosome 2"/>
</dbReference>
<dbReference type="PROSITE" id="PS00450">
    <property type="entry name" value="ACONITASE_1"/>
    <property type="match status" value="1"/>
</dbReference>
<dbReference type="EMBL" id="CP044067">
    <property type="protein sequence ID" value="QET05568.1"/>
    <property type="molecule type" value="Genomic_DNA"/>
</dbReference>
<dbReference type="GO" id="GO:0051539">
    <property type="term" value="F:4 iron, 4 sulfur cluster binding"/>
    <property type="evidence" value="ECO:0007669"/>
    <property type="project" value="UniProtKB-KW"/>
</dbReference>
<dbReference type="SUPFAM" id="SSF53732">
    <property type="entry name" value="Aconitase iron-sulfur domain"/>
    <property type="match status" value="1"/>
</dbReference>
<dbReference type="OrthoDB" id="9802769at2"/>
<comment type="subunit">
    <text evidence="6">Heterodimer of LeuC and LeuD.</text>
</comment>
<dbReference type="Pfam" id="PF00330">
    <property type="entry name" value="Aconitase"/>
    <property type="match status" value="1"/>
</dbReference>
<evidence type="ECO:0000256" key="16">
    <source>
        <dbReference type="ARBA" id="ARBA00023304"/>
    </source>
</evidence>
<keyword evidence="15 18" id="KW-0456">Lyase</keyword>
<feature type="domain" description="Aconitase/3-isopropylmalate dehydratase large subunit alpha/beta/alpha" evidence="17">
    <location>
        <begin position="7"/>
        <end position="458"/>
    </location>
</feature>
<keyword evidence="11" id="KW-0028">Amino-acid biosynthesis</keyword>
<dbReference type="InterPro" id="IPR015931">
    <property type="entry name" value="Acnase/IPM_dHydase_lsu_aba_1/3"/>
</dbReference>
<evidence type="ECO:0000256" key="6">
    <source>
        <dbReference type="ARBA" id="ARBA00011271"/>
    </source>
</evidence>
<dbReference type="GO" id="GO:0009098">
    <property type="term" value="P:L-leucine biosynthetic process"/>
    <property type="evidence" value="ECO:0007669"/>
    <property type="project" value="UniProtKB-UniPathway"/>
</dbReference>
<comment type="pathway">
    <text evidence="4">Amino-acid biosynthesis; L-leucine biosynthesis; L-leucine from 3-methyl-2-oxobutanoate: step 2/4.</text>
</comment>
<dbReference type="UniPathway" id="UPA00048">
    <property type="reaction ID" value="UER00071"/>
</dbReference>
<protein>
    <recommendedName>
        <fullName evidence="8">3-isopropylmalate dehydratase</fullName>
        <ecNumber evidence="7">4.2.1.33</ecNumber>
    </recommendedName>
</protein>
<sequence length="468" mass="49906">MMTTLFDKIWAAHAVARNGAGEDLIYIDRHLVQEVSSPQAFASMAESGHVLRSSPRHIAVQDHNVPTTADRLTNIPNAESREQIATLRRNTQATGMRLYDLDHPLQGIVHVIAPELGYVLPGSTVVCGDSHSATLGAMGAVAWGIGTSEVAHVMSTQSLWMRKPRTLGISISGVLPRGTYAKDLALAIIHHIGTSGGNGYGVEYFGPTVQALSMEARMTLCNMTIEAGSRFGLIAPDATTIAYLRDRVQGAAREHFEPAAKVWSTLRTDDASDFDRRVEFDAATVAPLVTWGTTPADSAAFSGRVGDGATLDEAAERNRIEENLVYMGLEMGQALSSVPIDVAFIGSCTNGRLEDLRAAAEVVRGRRVASSVRALVVPGSGSVKRAAEAEGLAQVFVDAGFEWRESGCSMCIGMNGDSLAPGERCASTSNRNFENRQGQGGRTHLMSPAAVAASALRGQLTDPREYLA</sequence>
<reference evidence="18 19" key="1">
    <citation type="submission" date="2019-09" db="EMBL/GenBank/DDBJ databases">
        <title>FDA dAtabase for Regulatory Grade micrObial Sequences (FDA-ARGOS): Supporting development and validation of Infectious Disease Dx tests.</title>
        <authorList>
            <person name="Sciortino C."/>
            <person name="Tallon L."/>
            <person name="Sadzewicz L."/>
            <person name="Vavikolanu K."/>
            <person name="Mehta A."/>
            <person name="Aluvathingal J."/>
            <person name="Nadendla S."/>
            <person name="Nandy P."/>
            <person name="Geyer C."/>
            <person name="Yan Y."/>
            <person name="Sichtig H."/>
        </authorList>
    </citation>
    <scope>NUCLEOTIDE SEQUENCE [LARGE SCALE GENOMIC DNA]</scope>
    <source>
        <strain evidence="18 19">FDAARGOS_664</strain>
    </source>
</reference>
<evidence type="ECO:0000256" key="14">
    <source>
        <dbReference type="ARBA" id="ARBA00023014"/>
    </source>
</evidence>
<organism evidence="18 19">
    <name type="scientific">Cupriavidus pauculus</name>
    <dbReference type="NCBI Taxonomy" id="82633"/>
    <lineage>
        <taxon>Bacteria</taxon>
        <taxon>Pseudomonadati</taxon>
        <taxon>Pseudomonadota</taxon>
        <taxon>Betaproteobacteria</taxon>
        <taxon>Burkholderiales</taxon>
        <taxon>Burkholderiaceae</taxon>
        <taxon>Cupriavidus</taxon>
    </lineage>
</organism>
<dbReference type="InterPro" id="IPR036008">
    <property type="entry name" value="Aconitase_4Fe-4S_dom"/>
</dbReference>
<evidence type="ECO:0000256" key="1">
    <source>
        <dbReference type="ARBA" id="ARBA00000491"/>
    </source>
</evidence>
<dbReference type="PROSITE" id="PS01244">
    <property type="entry name" value="ACONITASE_2"/>
    <property type="match status" value="1"/>
</dbReference>
<keyword evidence="9" id="KW-0432">Leucine biosynthesis</keyword>
<dbReference type="GO" id="GO:0046872">
    <property type="term" value="F:metal ion binding"/>
    <property type="evidence" value="ECO:0007669"/>
    <property type="project" value="UniProtKB-KW"/>
</dbReference>
<dbReference type="InterPro" id="IPR018136">
    <property type="entry name" value="Aconitase_4Fe-4S_BS"/>
</dbReference>
<keyword evidence="12" id="KW-0479">Metal-binding</keyword>
<evidence type="ECO:0000256" key="9">
    <source>
        <dbReference type="ARBA" id="ARBA00022430"/>
    </source>
</evidence>
<dbReference type="NCBIfam" id="NF004016">
    <property type="entry name" value="PRK05478.1"/>
    <property type="match status" value="1"/>
</dbReference>
<keyword evidence="14" id="KW-0411">Iron-sulfur</keyword>
<dbReference type="Gene3D" id="3.30.499.10">
    <property type="entry name" value="Aconitase, domain 3"/>
    <property type="match status" value="2"/>
</dbReference>
<dbReference type="NCBIfam" id="NF009116">
    <property type="entry name" value="PRK12466.1"/>
    <property type="match status" value="1"/>
</dbReference>
<evidence type="ECO:0000256" key="12">
    <source>
        <dbReference type="ARBA" id="ARBA00022723"/>
    </source>
</evidence>
<dbReference type="InterPro" id="IPR001030">
    <property type="entry name" value="Acoase/IPM_deHydtase_lsu_aba"/>
</dbReference>
<evidence type="ECO:0000256" key="13">
    <source>
        <dbReference type="ARBA" id="ARBA00023004"/>
    </source>
</evidence>
<evidence type="ECO:0000313" key="19">
    <source>
        <dbReference type="Proteomes" id="UP000322822"/>
    </source>
</evidence>
<dbReference type="GO" id="GO:0003861">
    <property type="term" value="F:3-isopropylmalate dehydratase activity"/>
    <property type="evidence" value="ECO:0007669"/>
    <property type="project" value="UniProtKB-EC"/>
</dbReference>
<dbReference type="FunFam" id="3.30.499.10:FF:000007">
    <property type="entry name" value="3-isopropylmalate dehydratase large subunit"/>
    <property type="match status" value="1"/>
</dbReference>
<evidence type="ECO:0000256" key="4">
    <source>
        <dbReference type="ARBA" id="ARBA00004729"/>
    </source>
</evidence>
<evidence type="ECO:0000256" key="5">
    <source>
        <dbReference type="ARBA" id="ARBA00007185"/>
    </source>
</evidence>
<accession>A0A5P2HCQ3</accession>
<dbReference type="InterPro" id="IPR004430">
    <property type="entry name" value="3-IsopropMal_deHydase_lsu"/>
</dbReference>
<dbReference type="NCBIfam" id="TIGR00170">
    <property type="entry name" value="leuC"/>
    <property type="match status" value="1"/>
</dbReference>
<evidence type="ECO:0000256" key="2">
    <source>
        <dbReference type="ARBA" id="ARBA00001966"/>
    </source>
</evidence>
<evidence type="ECO:0000259" key="17">
    <source>
        <dbReference type="Pfam" id="PF00330"/>
    </source>
</evidence>
<keyword evidence="16" id="KW-0100">Branched-chain amino acid biosynthesis</keyword>
<keyword evidence="10" id="KW-0004">4Fe-4S</keyword>
<evidence type="ECO:0000256" key="7">
    <source>
        <dbReference type="ARBA" id="ARBA00011998"/>
    </source>
</evidence>
<dbReference type="PANTHER" id="PTHR43822">
    <property type="entry name" value="HOMOACONITASE, MITOCHONDRIAL-RELATED"/>
    <property type="match status" value="1"/>
</dbReference>
<dbReference type="PANTHER" id="PTHR43822:SF9">
    <property type="entry name" value="3-ISOPROPYLMALATE DEHYDRATASE"/>
    <property type="match status" value="1"/>
</dbReference>
<comment type="catalytic activity">
    <reaction evidence="1">
        <text>(2R,3S)-3-isopropylmalate = (2S)-2-isopropylmalate</text>
        <dbReference type="Rhea" id="RHEA:32287"/>
        <dbReference type="ChEBI" id="CHEBI:1178"/>
        <dbReference type="ChEBI" id="CHEBI:35121"/>
        <dbReference type="EC" id="4.2.1.33"/>
    </reaction>
</comment>
<proteinExistence type="inferred from homology"/>
<evidence type="ECO:0000256" key="11">
    <source>
        <dbReference type="ARBA" id="ARBA00022605"/>
    </source>
</evidence>
<evidence type="ECO:0000313" key="18">
    <source>
        <dbReference type="EMBL" id="QET05568.1"/>
    </source>
</evidence>
<comment type="function">
    <text evidence="3">Catalyzes the isomerization between 2-isopropylmalate and 3-isopropylmalate, via the formation of 2-isopropylmaleate.</text>
</comment>
<evidence type="ECO:0000256" key="8">
    <source>
        <dbReference type="ARBA" id="ARBA00014371"/>
    </source>
</evidence>
<dbReference type="InterPro" id="IPR033941">
    <property type="entry name" value="IPMI_cat"/>
</dbReference>
<evidence type="ECO:0000256" key="15">
    <source>
        <dbReference type="ARBA" id="ARBA00023239"/>
    </source>
</evidence>